<evidence type="ECO:0000313" key="3">
    <source>
        <dbReference type="Proteomes" id="UP000325081"/>
    </source>
</evidence>
<dbReference type="AlphaFoldDB" id="A0A5A7PLG2"/>
<feature type="compositionally biased region" description="Polar residues" evidence="1">
    <location>
        <begin position="118"/>
        <end position="132"/>
    </location>
</feature>
<feature type="compositionally biased region" description="Low complexity" evidence="1">
    <location>
        <begin position="135"/>
        <end position="150"/>
    </location>
</feature>
<dbReference type="OrthoDB" id="907180at2759"/>
<comment type="caution">
    <text evidence="2">The sequence shown here is derived from an EMBL/GenBank/DDBJ whole genome shotgun (WGS) entry which is preliminary data.</text>
</comment>
<gene>
    <name evidence="2" type="ORF">STAS_09867</name>
</gene>
<proteinExistence type="predicted"/>
<organism evidence="2 3">
    <name type="scientific">Striga asiatica</name>
    <name type="common">Asiatic witchweed</name>
    <name type="synonym">Buchnera asiatica</name>
    <dbReference type="NCBI Taxonomy" id="4170"/>
    <lineage>
        <taxon>Eukaryota</taxon>
        <taxon>Viridiplantae</taxon>
        <taxon>Streptophyta</taxon>
        <taxon>Embryophyta</taxon>
        <taxon>Tracheophyta</taxon>
        <taxon>Spermatophyta</taxon>
        <taxon>Magnoliopsida</taxon>
        <taxon>eudicotyledons</taxon>
        <taxon>Gunneridae</taxon>
        <taxon>Pentapetalae</taxon>
        <taxon>asterids</taxon>
        <taxon>lamiids</taxon>
        <taxon>Lamiales</taxon>
        <taxon>Orobanchaceae</taxon>
        <taxon>Buchnereae</taxon>
        <taxon>Striga</taxon>
    </lineage>
</organism>
<evidence type="ECO:0000256" key="1">
    <source>
        <dbReference type="SAM" id="MobiDB-lite"/>
    </source>
</evidence>
<reference evidence="2" key="1">
    <citation type="journal article" date="2019" name="Curr. Biol.">
        <title>Genome Sequence of Striga asiatica Provides Insight into the Evolution of Plant Parasitism.</title>
        <authorList>
            <person name="Yoshida S."/>
            <person name="Kim S."/>
            <person name="Wafula E.K."/>
            <person name="Tanskanen J."/>
            <person name="Kim Y."/>
            <person name="Honaas L."/>
            <person name="Yang Z."/>
            <person name="Spallek T."/>
            <person name="Conn C.E."/>
            <person name="Ichihashi Y."/>
            <person name="Cheong K."/>
            <person name="Cui S."/>
            <person name="Der J.P."/>
            <person name="Gundlach H."/>
            <person name="Jiao Y."/>
            <person name="Hori C."/>
            <person name="Ishida J.K."/>
            <person name="Kasahara H."/>
            <person name="Kiba T."/>
            <person name="Kim M."/>
            <person name="Koo N."/>
            <person name="Laohavisit A."/>
            <person name="Lee Y."/>
            <person name="Lumba S."/>
            <person name="Mccourt P."/>
            <person name="Mortimer J.C."/>
            <person name="Mutuku J.M."/>
            <person name="Nomura T."/>
            <person name="Sasaki-sekimoto Y."/>
            <person name="Seto Y."/>
            <person name="Wang Y."/>
            <person name="Wakatake T."/>
            <person name="Sakakibara H."/>
            <person name="Demura T."/>
            <person name="Yamaguchi S."/>
            <person name="Yoneyama K."/>
            <person name="Manabe R."/>
            <person name="Nelson D.C."/>
            <person name="Schulman A.H."/>
            <person name="Timko M.P."/>
            <person name="Depamphilis C.W."/>
            <person name="Choi D."/>
            <person name="Shirasu K."/>
        </authorList>
    </citation>
    <scope>NUCLEOTIDE SEQUENCE [LARGE SCALE GENOMIC DNA]</scope>
    <source>
        <strain evidence="2">UVA1</strain>
    </source>
</reference>
<accession>A0A5A7PLG2</accession>
<sequence>MGGFRKVDTDKWEFANEGFIKGHKQMLKNIQRRNKSHHSMMDPLTIQLSKQNCFCGGRNRASEEREKFNDARSVRATESAKRDHATNEDGEQEDPFEREKKRSTTTMSALANCAVLSKNGTPTSRNSCFSRKSTSRPSTPDCTSTSSTPTGKKNYSEDNMKEELELRAKCAESRNELAQKIRDFWNWSIKYMQKRASMDDAGPDEVGIRQEANELVITFVRLIQKSGNYTNSRVTLLVLYLYTRISFTTDWIAQKT</sequence>
<name>A0A5A7PLG2_STRAF</name>
<dbReference type="PANTHER" id="PTHR10015:SF427">
    <property type="entry name" value="HEAT SHOCK FACTOR PROTEIN"/>
    <property type="match status" value="1"/>
</dbReference>
<dbReference type="PANTHER" id="PTHR10015">
    <property type="entry name" value="HEAT SHOCK TRANSCRIPTION FACTOR"/>
    <property type="match status" value="1"/>
</dbReference>
<evidence type="ECO:0000313" key="2">
    <source>
        <dbReference type="EMBL" id="GER33703.1"/>
    </source>
</evidence>
<feature type="compositionally biased region" description="Basic and acidic residues" evidence="1">
    <location>
        <begin position="60"/>
        <end position="87"/>
    </location>
</feature>
<protein>
    <submittedName>
        <fullName evidence="2">Heat stress transcription factor A-1 like protein</fullName>
    </submittedName>
</protein>
<dbReference type="EMBL" id="BKCP01004783">
    <property type="protein sequence ID" value="GER33703.1"/>
    <property type="molecule type" value="Genomic_DNA"/>
</dbReference>
<dbReference type="Proteomes" id="UP000325081">
    <property type="component" value="Unassembled WGS sequence"/>
</dbReference>
<keyword evidence="3" id="KW-1185">Reference proteome</keyword>
<feature type="region of interest" description="Disordered" evidence="1">
    <location>
        <begin position="60"/>
        <end position="158"/>
    </location>
</feature>